<dbReference type="Pfam" id="PF22746">
    <property type="entry name" value="SHOCT-like_DUF2089-C"/>
    <property type="match status" value="1"/>
</dbReference>
<name>A0ABQ2CVR0_9DEIO</name>
<dbReference type="RefSeq" id="WP_189000625.1">
    <property type="nucleotide sequence ID" value="NZ_BMOD01000002.1"/>
</dbReference>
<evidence type="ECO:0000259" key="1">
    <source>
        <dbReference type="Pfam" id="PF22746"/>
    </source>
</evidence>
<sequence>MDQIKKILDMVKQGRLSADDSFKLISALNPRLKLSHDEWERYVGLLRNEALGTAEVETILNGRSGAQFPDPPFPPRPPRIDTTIESALESALSGIRKGFGAGQSRTATTLKVEFESSGGASMRTNIPLALADHALKLIPKEALGMIAEQGIDPQMIPDLLKSSPPVGRLMDFTDEEGSQVRLTIE</sequence>
<evidence type="ECO:0000313" key="2">
    <source>
        <dbReference type="EMBL" id="GGJ25484.1"/>
    </source>
</evidence>
<reference evidence="3" key="1">
    <citation type="journal article" date="2019" name="Int. J. Syst. Evol. Microbiol.">
        <title>The Global Catalogue of Microorganisms (GCM) 10K type strain sequencing project: providing services to taxonomists for standard genome sequencing and annotation.</title>
        <authorList>
            <consortium name="The Broad Institute Genomics Platform"/>
            <consortium name="The Broad Institute Genome Sequencing Center for Infectious Disease"/>
            <person name="Wu L."/>
            <person name="Ma J."/>
        </authorList>
    </citation>
    <scope>NUCLEOTIDE SEQUENCE [LARGE SCALE GENOMIC DNA]</scope>
    <source>
        <strain evidence="3">JCM 14370</strain>
    </source>
</reference>
<comment type="caution">
    <text evidence="2">The sequence shown here is derived from an EMBL/GenBank/DDBJ whole genome shotgun (WGS) entry which is preliminary data.</text>
</comment>
<proteinExistence type="predicted"/>
<organism evidence="2 3">
    <name type="scientific">Deinococcus roseus</name>
    <dbReference type="NCBI Taxonomy" id="392414"/>
    <lineage>
        <taxon>Bacteria</taxon>
        <taxon>Thermotogati</taxon>
        <taxon>Deinococcota</taxon>
        <taxon>Deinococci</taxon>
        <taxon>Deinococcales</taxon>
        <taxon>Deinococcaceae</taxon>
        <taxon>Deinococcus</taxon>
    </lineage>
</organism>
<gene>
    <name evidence="2" type="ORF">GCM10008938_09490</name>
</gene>
<accession>A0ABQ2CVR0</accession>
<feature type="domain" description="YvlB/LiaX N-terminal" evidence="1">
    <location>
        <begin position="3"/>
        <end position="31"/>
    </location>
</feature>
<protein>
    <recommendedName>
        <fullName evidence="1">YvlB/LiaX N-terminal domain-containing protein</fullName>
    </recommendedName>
</protein>
<dbReference type="EMBL" id="BMOD01000002">
    <property type="protein sequence ID" value="GGJ25484.1"/>
    <property type="molecule type" value="Genomic_DNA"/>
</dbReference>
<dbReference type="Proteomes" id="UP000632222">
    <property type="component" value="Unassembled WGS sequence"/>
</dbReference>
<keyword evidence="3" id="KW-1185">Reference proteome</keyword>
<dbReference type="InterPro" id="IPR053959">
    <property type="entry name" value="YvlB/LiaX_N"/>
</dbReference>
<evidence type="ECO:0000313" key="3">
    <source>
        <dbReference type="Proteomes" id="UP000632222"/>
    </source>
</evidence>